<evidence type="ECO:0000259" key="2">
    <source>
        <dbReference type="Pfam" id="PF19404"/>
    </source>
</evidence>
<evidence type="ECO:0000313" key="3">
    <source>
        <dbReference type="EMBL" id="PRD46270.1"/>
    </source>
</evidence>
<dbReference type="EMBL" id="PVBQ01000015">
    <property type="protein sequence ID" value="PRD46270.1"/>
    <property type="molecule type" value="Genomic_DNA"/>
</dbReference>
<dbReference type="Gene3D" id="2.180.10.10">
    <property type="entry name" value="RHS repeat-associated core"/>
    <property type="match status" value="1"/>
</dbReference>
<dbReference type="InterPro" id="IPR006530">
    <property type="entry name" value="YD"/>
</dbReference>
<name>A0A2S9J0I3_9SPHI</name>
<dbReference type="InterPro" id="IPR031325">
    <property type="entry name" value="RHS_repeat"/>
</dbReference>
<dbReference type="Proteomes" id="UP000239711">
    <property type="component" value="Unassembled WGS sequence"/>
</dbReference>
<accession>A0A2S9J0I3</accession>
<dbReference type="InterPro" id="IPR046020">
    <property type="entry name" value="DUF5977"/>
</dbReference>
<comment type="caution">
    <text evidence="3">The sequence shown here is derived from an EMBL/GenBank/DDBJ whole genome shotgun (WGS) entry which is preliminary data.</text>
</comment>
<dbReference type="Pfam" id="PF05593">
    <property type="entry name" value="RHS_repeat"/>
    <property type="match status" value="1"/>
</dbReference>
<dbReference type="AlphaFoldDB" id="A0A2S9J0I3"/>
<feature type="chain" id="PRO_5015660711" description="DUF5977 domain-containing protein" evidence="1">
    <location>
        <begin position="20"/>
        <end position="1103"/>
    </location>
</feature>
<organism evidence="3 4">
    <name type="scientific">Sphingobacterium haloxyli</name>
    <dbReference type="NCBI Taxonomy" id="2100533"/>
    <lineage>
        <taxon>Bacteria</taxon>
        <taxon>Pseudomonadati</taxon>
        <taxon>Bacteroidota</taxon>
        <taxon>Sphingobacteriia</taxon>
        <taxon>Sphingobacteriales</taxon>
        <taxon>Sphingobacteriaceae</taxon>
        <taxon>Sphingobacterium</taxon>
    </lineage>
</organism>
<dbReference type="OrthoDB" id="711440at2"/>
<proteinExistence type="predicted"/>
<dbReference type="Pfam" id="PF19404">
    <property type="entry name" value="DUF5977"/>
    <property type="match status" value="1"/>
</dbReference>
<gene>
    <name evidence="3" type="ORF">C5745_15905</name>
</gene>
<keyword evidence="1" id="KW-0732">Signal</keyword>
<sequence>MKKIILFTIILFMISRGNAQMTQSNPQIPTMASIGSFFTPEVAMHSGSMNYTVPFYEVHLFGYELPIDFVYSYNGLRYGDEASQVGLHWSLNIPSINRSVLGEDDFDQTSGFAFIPTADRNIDKTDIPDVFTIDIPNYSAQFIFSPSTQNTATSGTKTAEILNNTGKIRTITYYFPANEIIAETMDGVQYTFSQRVNTQKNENDNYTTQWNIRKITLQNNSEIHFSYISQSLKLKNVITNSYFWGYSLGGTPVSNTFEITNTYLMDEVCLDKITWAEGEIYFSYTDRTDLHRKSGTSSARKLGEIKVYNRKNELIRAGLLNHSYFVGTDNIDYKSKRLKLDGLTLYGTRLEQAKKYLFTYDPSNLPNKNSTYKYFGYDSLNVVSAALKEIKHPTGGLTKIQYERNSYGNTLTDIHHKHLGARVASIEHWENANEISRRKRYDYKYPNGTSSGKVHSTYRFEVTAEPGSPWYRYSTEDNWFAPVYQTQIVGYDMVTVIEENPLVPAETIKTEHYFINNATTYPPSSSHSTFAMAKYDYANGNIRNIKALETVGSTSTRVVKELTMNNELIRNPKTFHYYYQYPGTSTVSSYLANIEPTKIRPLSITDRHSFFESNSEISPLDSLVINKEYKYEAYVSPGDYEFLPKEISEHTQNGLGKTMLIKYPHNFSLPLLKNRKTAVETHIKYDESALIAEGELLNFSNASQLTPSETYKLSKLPLSSVHQSVFNNISLTSKDANFIKKSVVHDFDQFGNPIEVQNLNEAPIAYRYDPTGINLVAKVENCKRDEFYYESFEELNSALSLPTAVGEKYRLGDFTVPFIKPNTRNYIIDYKYLTTSGNWESISKPYINNMVLTEGEGIDEVRVYPQGAQLTTYTYKPLVGMTSRTDARGITEHYEYDGFGRLSAVKDFSGHIIKTYCYNYAGEHVDCSPPLTIFKNIVKRQDFKKNNCPTGQNGSDVTYIVPAGKYTSTVSQEDADAQAQDDIDANGQSFANQYGSCSTPTPPTSTLILYNNTEQDLPNVSISLWQGTVQIGTYLLPEDAGGTAIYSNIPPGVYRVDTHITVTNPSQYTFELPTLGLSGTGNSSFNQVQLVAGGALIVELEFN</sequence>
<keyword evidence="4" id="KW-1185">Reference proteome</keyword>
<dbReference type="RefSeq" id="WP_105718003.1">
    <property type="nucleotide sequence ID" value="NZ_PVBQ01000015.1"/>
</dbReference>
<reference evidence="3 4" key="1">
    <citation type="submission" date="2018-02" db="EMBL/GenBank/DDBJ databases">
        <title>The draft genome of Sphingobacterium sp. 5JN-11.</title>
        <authorList>
            <person name="Liu L."/>
            <person name="Li L."/>
            <person name="Liang L."/>
            <person name="Zhang X."/>
            <person name="Wang T."/>
        </authorList>
    </citation>
    <scope>NUCLEOTIDE SEQUENCE [LARGE SCALE GENOMIC DNA]</scope>
    <source>
        <strain evidence="3 4">5JN-11</strain>
    </source>
</reference>
<feature type="signal peptide" evidence="1">
    <location>
        <begin position="1"/>
        <end position="19"/>
    </location>
</feature>
<dbReference type="NCBIfam" id="TIGR01643">
    <property type="entry name" value="YD_repeat_2x"/>
    <property type="match status" value="1"/>
</dbReference>
<evidence type="ECO:0000313" key="4">
    <source>
        <dbReference type="Proteomes" id="UP000239711"/>
    </source>
</evidence>
<protein>
    <recommendedName>
        <fullName evidence="2">DUF5977 domain-containing protein</fullName>
    </recommendedName>
</protein>
<evidence type="ECO:0000256" key="1">
    <source>
        <dbReference type="SAM" id="SignalP"/>
    </source>
</evidence>
<feature type="domain" description="DUF5977" evidence="2">
    <location>
        <begin position="934"/>
        <end position="998"/>
    </location>
</feature>